<accession>A0AAW6RFJ9</accession>
<organism evidence="10 11">
    <name type="scientific">Ottowia cancrivicina</name>
    <dbReference type="NCBI Taxonomy" id="3040346"/>
    <lineage>
        <taxon>Bacteria</taxon>
        <taxon>Pseudomonadati</taxon>
        <taxon>Pseudomonadota</taxon>
        <taxon>Betaproteobacteria</taxon>
        <taxon>Burkholderiales</taxon>
        <taxon>Comamonadaceae</taxon>
        <taxon>Ottowia</taxon>
    </lineage>
</organism>
<dbReference type="Pfam" id="PF00881">
    <property type="entry name" value="Nitroreductase"/>
    <property type="match status" value="1"/>
</dbReference>
<evidence type="ECO:0000259" key="9">
    <source>
        <dbReference type="Pfam" id="PF00881"/>
    </source>
</evidence>
<name>A0AAW6RFJ9_9BURK</name>
<evidence type="ECO:0000313" key="10">
    <source>
        <dbReference type="EMBL" id="MDG9699000.1"/>
    </source>
</evidence>
<keyword evidence="5 7" id="KW-0560">Oxidoreductase</keyword>
<dbReference type="AlphaFoldDB" id="A0AAW6RFJ9"/>
<feature type="binding site" description="in other chain" evidence="8">
    <location>
        <begin position="10"/>
        <end position="12"/>
    </location>
    <ligand>
        <name>FMN</name>
        <dbReference type="ChEBI" id="CHEBI:58210"/>
        <note>ligand shared between dimeric partners</note>
    </ligand>
</feature>
<evidence type="ECO:0000256" key="5">
    <source>
        <dbReference type="ARBA" id="ARBA00023002"/>
    </source>
</evidence>
<dbReference type="InterPro" id="IPR029479">
    <property type="entry name" value="Nitroreductase"/>
</dbReference>
<dbReference type="PIRSF" id="PIRSF000232">
    <property type="entry name" value="YdjA"/>
    <property type="match status" value="1"/>
</dbReference>
<keyword evidence="3 7" id="KW-0288">FMN</keyword>
<dbReference type="InterPro" id="IPR052530">
    <property type="entry name" value="NAD(P)H_nitroreductase"/>
</dbReference>
<dbReference type="Proteomes" id="UP001237156">
    <property type="component" value="Unassembled WGS sequence"/>
</dbReference>
<dbReference type="EC" id="1.-.-.-" evidence="7"/>
<dbReference type="PANTHER" id="PTHR43821:SF1">
    <property type="entry name" value="NAD(P)H NITROREDUCTASE YDJA-RELATED"/>
    <property type="match status" value="1"/>
</dbReference>
<comment type="similarity">
    <text evidence="1 7">Belongs to the nitroreductase family.</text>
</comment>
<reference evidence="10 11" key="1">
    <citation type="submission" date="2023-04" db="EMBL/GenBank/DDBJ databases">
        <title>Ottowia paracancer sp. nov., isolated from human stomach.</title>
        <authorList>
            <person name="Song Y."/>
        </authorList>
    </citation>
    <scope>NUCLEOTIDE SEQUENCE [LARGE SCALE GENOMIC DNA]</scope>
    <source>
        <strain evidence="10 11">10c7w1</strain>
    </source>
</reference>
<dbReference type="InterPro" id="IPR026021">
    <property type="entry name" value="YdjA-like"/>
</dbReference>
<evidence type="ECO:0000313" key="11">
    <source>
        <dbReference type="Proteomes" id="UP001237156"/>
    </source>
</evidence>
<feature type="binding site" description="in other chain" evidence="8">
    <location>
        <begin position="134"/>
        <end position="136"/>
    </location>
    <ligand>
        <name>FMN</name>
        <dbReference type="ChEBI" id="CHEBI:58210"/>
        <note>ligand shared between dimeric partners</note>
    </ligand>
</feature>
<feature type="domain" description="Nitroreductase" evidence="9">
    <location>
        <begin position="8"/>
        <end position="164"/>
    </location>
</feature>
<comment type="cofactor">
    <cofactor evidence="8">
        <name>FMN</name>
        <dbReference type="ChEBI" id="CHEBI:58210"/>
    </cofactor>
    <text evidence="8">Binds 1 FMN per subunit.</text>
</comment>
<evidence type="ECO:0000256" key="6">
    <source>
        <dbReference type="ARBA" id="ARBA00023027"/>
    </source>
</evidence>
<feature type="binding site" evidence="8">
    <location>
        <position position="39"/>
    </location>
    <ligand>
        <name>FMN</name>
        <dbReference type="ChEBI" id="CHEBI:58210"/>
        <note>ligand shared between dimeric partners</note>
    </ligand>
</feature>
<dbReference type="RefSeq" id="WP_102283663.1">
    <property type="nucleotide sequence ID" value="NZ_JARVII010000006.1"/>
</dbReference>
<keyword evidence="11" id="KW-1185">Reference proteome</keyword>
<dbReference type="EMBL" id="JARVII010000006">
    <property type="protein sequence ID" value="MDG9699000.1"/>
    <property type="molecule type" value="Genomic_DNA"/>
</dbReference>
<evidence type="ECO:0000256" key="7">
    <source>
        <dbReference type="PIRNR" id="PIRNR000232"/>
    </source>
</evidence>
<dbReference type="GO" id="GO:0016491">
    <property type="term" value="F:oxidoreductase activity"/>
    <property type="evidence" value="ECO:0007669"/>
    <property type="project" value="UniProtKB-UniRule"/>
</dbReference>
<proteinExistence type="inferred from homology"/>
<comment type="caution">
    <text evidence="10">The sequence shown here is derived from an EMBL/GenBank/DDBJ whole genome shotgun (WGS) entry which is preliminary data.</text>
</comment>
<keyword evidence="6 7" id="KW-0520">NAD</keyword>
<dbReference type="Gene3D" id="3.40.109.10">
    <property type="entry name" value="NADH Oxidase"/>
    <property type="match status" value="1"/>
</dbReference>
<dbReference type="InterPro" id="IPR000415">
    <property type="entry name" value="Nitroreductase-like"/>
</dbReference>
<sequence length="185" mass="19744">MTPIELLTTRRSVKKLGLPAPSAAHIENMLQAATQVPDHGLLTPWRFVVMAGEAAQARLERALLQAAQTLGLGEEGEAKARQISHMAPLMIGVVAAPRLESSRPKPEWEQHLSAACAAYAIQLAAKAQGFDNAWITGPWVGSSPLRQAFGCAATDKIIALLAIGTAADPLAGPKNTDLTRFVQHW</sequence>
<evidence type="ECO:0000256" key="1">
    <source>
        <dbReference type="ARBA" id="ARBA00007118"/>
    </source>
</evidence>
<evidence type="ECO:0000256" key="8">
    <source>
        <dbReference type="PIRSR" id="PIRSR000232-1"/>
    </source>
</evidence>
<keyword evidence="2 7" id="KW-0285">Flavoprotein</keyword>
<evidence type="ECO:0000256" key="4">
    <source>
        <dbReference type="ARBA" id="ARBA00022857"/>
    </source>
</evidence>
<dbReference type="CDD" id="cd02135">
    <property type="entry name" value="YdjA-like"/>
    <property type="match status" value="1"/>
</dbReference>
<protein>
    <recommendedName>
        <fullName evidence="7">Putative NAD(P)H nitroreductase</fullName>
        <ecNumber evidence="7">1.-.-.-</ecNumber>
    </recommendedName>
</protein>
<dbReference type="PANTHER" id="PTHR43821">
    <property type="entry name" value="NAD(P)H NITROREDUCTASE YDJA-RELATED"/>
    <property type="match status" value="1"/>
</dbReference>
<dbReference type="SUPFAM" id="SSF55469">
    <property type="entry name" value="FMN-dependent nitroreductase-like"/>
    <property type="match status" value="1"/>
</dbReference>
<gene>
    <name evidence="10" type="ORF">QB898_04575</name>
</gene>
<evidence type="ECO:0000256" key="3">
    <source>
        <dbReference type="ARBA" id="ARBA00022643"/>
    </source>
</evidence>
<keyword evidence="4 7" id="KW-0521">NADP</keyword>
<evidence type="ECO:0000256" key="2">
    <source>
        <dbReference type="ARBA" id="ARBA00022630"/>
    </source>
</evidence>